<sequence>MPTIANVPLDAAFWIWGCVLAVFLGFAIYPILTLGPYIRAGCKINIHRNRIPPDNKVRQPNPNGDAFVLFLSGVGRVSALTMSRREQGILHRLAELCSDAVLLDDVFAYSINNLPLVSHRRLSPMWRWALRQKLKKRLHNSALGYLINLRNILHILISADSRYAMVYNRGCAHVITDHLQQYGYDLAQPKPLVIVSYSGAGQIAAGAVQYLSDEYRLPVYVLMLACFFTASGIDRASHVWEFIGTTDQAYRFCLLFSPSRWLIPRLSLWRRLTAAGRTTRIDMGAMKHTGRGGYLDRNSVTSEGVPFIDATAQAMADVINRIRTGTESLKEA</sequence>
<evidence type="ECO:0000313" key="2">
    <source>
        <dbReference type="EMBL" id="MYD89030.1"/>
    </source>
</evidence>
<keyword evidence="1" id="KW-1133">Transmembrane helix</keyword>
<evidence type="ECO:0000256" key="1">
    <source>
        <dbReference type="SAM" id="Phobius"/>
    </source>
</evidence>
<keyword evidence="1" id="KW-0812">Transmembrane</keyword>
<dbReference type="EMBL" id="VXPY01000013">
    <property type="protein sequence ID" value="MYD89030.1"/>
    <property type="molecule type" value="Genomic_DNA"/>
</dbReference>
<keyword evidence="1" id="KW-0472">Membrane</keyword>
<comment type="caution">
    <text evidence="2">The sequence shown here is derived from an EMBL/GenBank/DDBJ whole genome shotgun (WGS) entry which is preliminary data.</text>
</comment>
<feature type="transmembrane region" description="Helical" evidence="1">
    <location>
        <begin position="12"/>
        <end position="38"/>
    </location>
</feature>
<reference evidence="2" key="1">
    <citation type="submission" date="2019-09" db="EMBL/GenBank/DDBJ databases">
        <title>Characterisation of the sponge microbiome using genome-centric metagenomics.</title>
        <authorList>
            <person name="Engelberts J.P."/>
            <person name="Robbins S.J."/>
            <person name="De Goeij J.M."/>
            <person name="Aranda M."/>
            <person name="Bell S.C."/>
            <person name="Webster N.S."/>
        </authorList>
    </citation>
    <scope>NUCLEOTIDE SEQUENCE</scope>
    <source>
        <strain evidence="2">SB0662_bin_9</strain>
    </source>
</reference>
<accession>A0A6B1DNE7</accession>
<dbReference type="AlphaFoldDB" id="A0A6B1DNE7"/>
<organism evidence="2">
    <name type="scientific">Caldilineaceae bacterium SB0662_bin_9</name>
    <dbReference type="NCBI Taxonomy" id="2605258"/>
    <lineage>
        <taxon>Bacteria</taxon>
        <taxon>Bacillati</taxon>
        <taxon>Chloroflexota</taxon>
        <taxon>Caldilineae</taxon>
        <taxon>Caldilineales</taxon>
        <taxon>Caldilineaceae</taxon>
    </lineage>
</organism>
<evidence type="ECO:0008006" key="3">
    <source>
        <dbReference type="Google" id="ProtNLM"/>
    </source>
</evidence>
<proteinExistence type="predicted"/>
<protein>
    <recommendedName>
        <fullName evidence="3">Alpha/beta hydrolase</fullName>
    </recommendedName>
</protein>
<name>A0A6B1DNE7_9CHLR</name>
<gene>
    <name evidence="2" type="ORF">F4Y08_01650</name>
</gene>